<reference evidence="9" key="1">
    <citation type="submission" date="2020-07" db="EMBL/GenBank/DDBJ databases">
        <title>Genome sequence and genetic diversity analysis of an under-domesticated orphan crop, white fonio (Digitaria exilis).</title>
        <authorList>
            <person name="Bennetzen J.L."/>
            <person name="Chen S."/>
            <person name="Ma X."/>
            <person name="Wang X."/>
            <person name="Yssel A.E.J."/>
            <person name="Chaluvadi S.R."/>
            <person name="Johnson M."/>
            <person name="Gangashetty P."/>
            <person name="Hamidou F."/>
            <person name="Sanogo M.D."/>
            <person name="Zwaenepoel A."/>
            <person name="Wallace J."/>
            <person name="Van De Peer Y."/>
            <person name="Van Deynze A."/>
        </authorList>
    </citation>
    <scope>NUCLEOTIDE SEQUENCE</scope>
    <source>
        <tissue evidence="9">Leaves</tissue>
    </source>
</reference>
<keyword evidence="2 7" id="KW-0812">Transmembrane</keyword>
<evidence type="ECO:0000313" key="9">
    <source>
        <dbReference type="EMBL" id="KAF8688239.1"/>
    </source>
</evidence>
<keyword evidence="5" id="KW-0175">Coiled coil</keyword>
<sequence>MAPIHSSPRCPAGSARIPRHLTPFRAALPRARTEQPPCSFPNSHHHPHPSSARLFLPPPQLHFPTRPSSSSQRPTRIQADSAREFSSPHPPTNAMTTPCPGAAALRARWTARSLAGALLDLALAWACLCLAALLSAAARLLGLALPCTCARPHLPCLLAFLARYPSRALGSIHAALRARFPFAAGPTTVDDDEDLNGDEAEMEEEEEGERAAAAAADLRRREEARAELQRELEKERSAAASAAEEAMAMILRLQKEKSALEIEARQQRRTADERCAFYEDEVEELRDIVLVREREARALRKEVDAYRRLLGLGPADEEEDDDDDEQEMVTPHSMLMSEGEPSSSRSVDVNRMQHIMRNDSGFTFKTPFFRERLVVPPVIGDHGNGESNDNGPVETPPAKVPGAQSGLELSSAEDEDGAETEDDGAETVEILPLSARSQDLGQGGDFNVDGAPGMESTREQTSCGFQDLGCGGMDKIDRDHTGSENDASVFDVHVVDDICFSTEVKGLIGRSFSDATMQAEKLQTRVAADDLLGKSLNAIKGAQDKIRHAANERRQSLQLQLLEDIANQLQGIKDAAEAGRHMYCAVPKSSKKI</sequence>
<keyword evidence="3 7" id="KW-1133">Transmembrane helix</keyword>
<feature type="compositionally biased region" description="Acidic residues" evidence="6">
    <location>
        <begin position="315"/>
        <end position="327"/>
    </location>
</feature>
<feature type="region of interest" description="Disordered" evidence="6">
    <location>
        <begin position="312"/>
        <end position="346"/>
    </location>
</feature>
<feature type="compositionally biased region" description="Acidic residues" evidence="6">
    <location>
        <begin position="411"/>
        <end position="425"/>
    </location>
</feature>
<feature type="domain" description="GTD-binding" evidence="8">
    <location>
        <begin position="209"/>
        <end position="307"/>
    </location>
</feature>
<dbReference type="PANTHER" id="PTHR31422:SF3">
    <property type="entry name" value="GTD-BINDING DOMAIN-CONTAINING PROTEIN"/>
    <property type="match status" value="1"/>
</dbReference>
<dbReference type="GO" id="GO:0016020">
    <property type="term" value="C:membrane"/>
    <property type="evidence" value="ECO:0007669"/>
    <property type="project" value="UniProtKB-SubCell"/>
</dbReference>
<feature type="region of interest" description="Disordered" evidence="6">
    <location>
        <begin position="187"/>
        <end position="209"/>
    </location>
</feature>
<feature type="coiled-coil region" evidence="5">
    <location>
        <begin position="211"/>
        <end position="288"/>
    </location>
</feature>
<feature type="transmembrane region" description="Helical" evidence="7">
    <location>
        <begin position="114"/>
        <end position="141"/>
    </location>
</feature>
<dbReference type="Pfam" id="PF04576">
    <property type="entry name" value="Zein-binding"/>
    <property type="match status" value="1"/>
</dbReference>
<feature type="compositionally biased region" description="Acidic residues" evidence="6">
    <location>
        <begin position="189"/>
        <end position="208"/>
    </location>
</feature>
<evidence type="ECO:0000256" key="5">
    <source>
        <dbReference type="SAM" id="Coils"/>
    </source>
</evidence>
<evidence type="ECO:0000256" key="4">
    <source>
        <dbReference type="ARBA" id="ARBA00023136"/>
    </source>
</evidence>
<keyword evidence="10" id="KW-1185">Reference proteome</keyword>
<evidence type="ECO:0000256" key="7">
    <source>
        <dbReference type="SAM" id="Phobius"/>
    </source>
</evidence>
<accession>A0A835B669</accession>
<keyword evidence="4 7" id="KW-0472">Membrane</keyword>
<organism evidence="9 10">
    <name type="scientific">Digitaria exilis</name>
    <dbReference type="NCBI Taxonomy" id="1010633"/>
    <lineage>
        <taxon>Eukaryota</taxon>
        <taxon>Viridiplantae</taxon>
        <taxon>Streptophyta</taxon>
        <taxon>Embryophyta</taxon>
        <taxon>Tracheophyta</taxon>
        <taxon>Spermatophyta</taxon>
        <taxon>Magnoliopsida</taxon>
        <taxon>Liliopsida</taxon>
        <taxon>Poales</taxon>
        <taxon>Poaceae</taxon>
        <taxon>PACMAD clade</taxon>
        <taxon>Panicoideae</taxon>
        <taxon>Panicodae</taxon>
        <taxon>Paniceae</taxon>
        <taxon>Anthephorinae</taxon>
        <taxon>Digitaria</taxon>
    </lineage>
</organism>
<comment type="caution">
    <text evidence="9">The sequence shown here is derived from an EMBL/GenBank/DDBJ whole genome shotgun (WGS) entry which is preliminary data.</text>
</comment>
<comment type="subcellular location">
    <subcellularLocation>
        <location evidence="1">Membrane</location>
    </subcellularLocation>
</comment>
<evidence type="ECO:0000256" key="2">
    <source>
        <dbReference type="ARBA" id="ARBA00022692"/>
    </source>
</evidence>
<evidence type="ECO:0000256" key="6">
    <source>
        <dbReference type="SAM" id="MobiDB-lite"/>
    </source>
</evidence>
<dbReference type="PROSITE" id="PS51775">
    <property type="entry name" value="GTD_BINDING"/>
    <property type="match status" value="1"/>
</dbReference>
<gene>
    <name evidence="9" type="ORF">HU200_042364</name>
</gene>
<proteinExistence type="predicted"/>
<name>A0A835B669_9POAL</name>
<evidence type="ECO:0000256" key="1">
    <source>
        <dbReference type="ARBA" id="ARBA00004370"/>
    </source>
</evidence>
<dbReference type="PANTHER" id="PTHR31422">
    <property type="entry name" value="BNAANNG28530D PROTEIN"/>
    <property type="match status" value="1"/>
</dbReference>
<dbReference type="GO" id="GO:0080115">
    <property type="term" value="F:myosin XI tail binding"/>
    <property type="evidence" value="ECO:0007669"/>
    <property type="project" value="UniProtKB-ARBA"/>
</dbReference>
<protein>
    <recommendedName>
        <fullName evidence="8">GTD-binding domain-containing protein</fullName>
    </recommendedName>
</protein>
<dbReference type="EMBL" id="JACEFO010002039">
    <property type="protein sequence ID" value="KAF8688239.1"/>
    <property type="molecule type" value="Genomic_DNA"/>
</dbReference>
<evidence type="ECO:0000259" key="8">
    <source>
        <dbReference type="PROSITE" id="PS51775"/>
    </source>
</evidence>
<evidence type="ECO:0000256" key="3">
    <source>
        <dbReference type="ARBA" id="ARBA00022989"/>
    </source>
</evidence>
<feature type="region of interest" description="Disordered" evidence="6">
    <location>
        <begin position="31"/>
        <end position="95"/>
    </location>
</feature>
<dbReference type="InterPro" id="IPR007656">
    <property type="entry name" value="GTD-bd"/>
</dbReference>
<dbReference type="Proteomes" id="UP000636709">
    <property type="component" value="Unassembled WGS sequence"/>
</dbReference>
<dbReference type="AlphaFoldDB" id="A0A835B669"/>
<evidence type="ECO:0000313" key="10">
    <source>
        <dbReference type="Proteomes" id="UP000636709"/>
    </source>
</evidence>
<dbReference type="OrthoDB" id="1933744at2759"/>
<feature type="compositionally biased region" description="Low complexity" evidence="6">
    <location>
        <begin position="64"/>
        <end position="76"/>
    </location>
</feature>
<feature type="region of interest" description="Disordered" evidence="6">
    <location>
        <begin position="379"/>
        <end position="425"/>
    </location>
</feature>